<gene>
    <name evidence="3" type="ORF">HPB48_023269</name>
</gene>
<dbReference type="PANTHER" id="PTHR23248">
    <property type="entry name" value="PHOSPHOLIPID SCRAMBLASE-RELATED"/>
    <property type="match status" value="1"/>
</dbReference>
<evidence type="ECO:0000313" key="3">
    <source>
        <dbReference type="EMBL" id="KAH9382714.1"/>
    </source>
</evidence>
<keyword evidence="2" id="KW-0106">Calcium</keyword>
<organism evidence="3 4">
    <name type="scientific">Haemaphysalis longicornis</name>
    <name type="common">Bush tick</name>
    <dbReference type="NCBI Taxonomy" id="44386"/>
    <lineage>
        <taxon>Eukaryota</taxon>
        <taxon>Metazoa</taxon>
        <taxon>Ecdysozoa</taxon>
        <taxon>Arthropoda</taxon>
        <taxon>Chelicerata</taxon>
        <taxon>Arachnida</taxon>
        <taxon>Acari</taxon>
        <taxon>Parasitiformes</taxon>
        <taxon>Ixodida</taxon>
        <taxon>Ixodoidea</taxon>
        <taxon>Ixodidae</taxon>
        <taxon>Haemaphysalinae</taxon>
        <taxon>Haemaphysalis</taxon>
    </lineage>
</organism>
<comment type="similarity">
    <text evidence="1 2">Belongs to the phospholipid scramblase family.</text>
</comment>
<dbReference type="GO" id="GO:0017128">
    <property type="term" value="F:phospholipid scramblase activity"/>
    <property type="evidence" value="ECO:0007669"/>
    <property type="project" value="InterPro"/>
</dbReference>
<dbReference type="Pfam" id="PF03803">
    <property type="entry name" value="Scramblase"/>
    <property type="match status" value="1"/>
</dbReference>
<evidence type="ECO:0000313" key="4">
    <source>
        <dbReference type="Proteomes" id="UP000821853"/>
    </source>
</evidence>
<sequence length="85" mass="9259">MRPSLAFPSQQVRSMNGVVIGAITKTWSGLVKEFFTDADNFGVSFPKDLDVHLKASLLAAAVLIDYMFFEKAYGQSDDLVPGMVG</sequence>
<comment type="function">
    <text evidence="2">May mediate accelerated ATP-independent bidirectional transbilayer migration of phospholipids upon binding calcium ions that results in a loss of phospholipid asymmetry in the plasma membrane.</text>
</comment>
<evidence type="ECO:0000256" key="1">
    <source>
        <dbReference type="ARBA" id="ARBA00005350"/>
    </source>
</evidence>
<evidence type="ECO:0000256" key="2">
    <source>
        <dbReference type="RuleBase" id="RU363116"/>
    </source>
</evidence>
<proteinExistence type="inferred from homology"/>
<name>A0A9J6H6R0_HAELO</name>
<dbReference type="PANTHER" id="PTHR23248:SF9">
    <property type="entry name" value="PHOSPHOLIPID SCRAMBLASE"/>
    <property type="match status" value="1"/>
</dbReference>
<accession>A0A9J6H6R0</accession>
<dbReference type="OrthoDB" id="191150at2759"/>
<comment type="caution">
    <text evidence="3">The sequence shown here is derived from an EMBL/GenBank/DDBJ whole genome shotgun (WGS) entry which is preliminary data.</text>
</comment>
<protein>
    <recommendedName>
        <fullName evidence="2">Phospholipid scramblase</fullName>
    </recommendedName>
</protein>
<dbReference type="Proteomes" id="UP000821853">
    <property type="component" value="Unassembled WGS sequence"/>
</dbReference>
<dbReference type="VEuPathDB" id="VectorBase:HLOH_063847"/>
<keyword evidence="4" id="KW-1185">Reference proteome</keyword>
<dbReference type="OMA" id="MYFEQAN"/>
<reference evidence="3 4" key="1">
    <citation type="journal article" date="2020" name="Cell">
        <title>Large-Scale Comparative Analyses of Tick Genomes Elucidate Their Genetic Diversity and Vector Capacities.</title>
        <authorList>
            <consortium name="Tick Genome and Microbiome Consortium (TIGMIC)"/>
            <person name="Jia N."/>
            <person name="Wang J."/>
            <person name="Shi W."/>
            <person name="Du L."/>
            <person name="Sun Y."/>
            <person name="Zhan W."/>
            <person name="Jiang J.F."/>
            <person name="Wang Q."/>
            <person name="Zhang B."/>
            <person name="Ji P."/>
            <person name="Bell-Sakyi L."/>
            <person name="Cui X.M."/>
            <person name="Yuan T.T."/>
            <person name="Jiang B.G."/>
            <person name="Yang W.F."/>
            <person name="Lam T.T."/>
            <person name="Chang Q.C."/>
            <person name="Ding S.J."/>
            <person name="Wang X.J."/>
            <person name="Zhu J.G."/>
            <person name="Ruan X.D."/>
            <person name="Zhao L."/>
            <person name="Wei J.T."/>
            <person name="Ye R.Z."/>
            <person name="Que T.C."/>
            <person name="Du C.H."/>
            <person name="Zhou Y.H."/>
            <person name="Cheng J.X."/>
            <person name="Dai P.F."/>
            <person name="Guo W.B."/>
            <person name="Han X.H."/>
            <person name="Huang E.J."/>
            <person name="Li L.F."/>
            <person name="Wei W."/>
            <person name="Gao Y.C."/>
            <person name="Liu J.Z."/>
            <person name="Shao H.Z."/>
            <person name="Wang X."/>
            <person name="Wang C.C."/>
            <person name="Yang T.C."/>
            <person name="Huo Q.B."/>
            <person name="Li W."/>
            <person name="Chen H.Y."/>
            <person name="Chen S.E."/>
            <person name="Zhou L.G."/>
            <person name="Ni X.B."/>
            <person name="Tian J.H."/>
            <person name="Sheng Y."/>
            <person name="Liu T."/>
            <person name="Pan Y.S."/>
            <person name="Xia L.Y."/>
            <person name="Li J."/>
            <person name="Zhao F."/>
            <person name="Cao W.C."/>
        </authorList>
    </citation>
    <scope>NUCLEOTIDE SEQUENCE [LARGE SCALE GENOMIC DNA]</scope>
    <source>
        <strain evidence="3">HaeL-2018</strain>
    </source>
</reference>
<dbReference type="GO" id="GO:0005886">
    <property type="term" value="C:plasma membrane"/>
    <property type="evidence" value="ECO:0007669"/>
    <property type="project" value="TreeGrafter"/>
</dbReference>
<dbReference type="InterPro" id="IPR005552">
    <property type="entry name" value="Scramblase"/>
</dbReference>
<dbReference type="EMBL" id="JABSTR010000232">
    <property type="protein sequence ID" value="KAH9382714.1"/>
    <property type="molecule type" value="Genomic_DNA"/>
</dbReference>
<comment type="cofactor">
    <cofactor evidence="2">
        <name>Ca(2+)</name>
        <dbReference type="ChEBI" id="CHEBI:29108"/>
    </cofactor>
</comment>
<keyword evidence="2" id="KW-0449">Lipoprotein</keyword>
<dbReference type="AlphaFoldDB" id="A0A9J6H6R0"/>
<keyword evidence="2" id="KW-0564">Palmitate</keyword>